<comment type="caution">
    <text evidence="2">The sequence shown here is derived from an EMBL/GenBank/DDBJ whole genome shotgun (WGS) entry which is preliminary data.</text>
</comment>
<dbReference type="EMBL" id="VSRR010000922">
    <property type="protein sequence ID" value="MPC20893.1"/>
    <property type="molecule type" value="Genomic_DNA"/>
</dbReference>
<evidence type="ECO:0000313" key="2">
    <source>
        <dbReference type="EMBL" id="MPC20893.1"/>
    </source>
</evidence>
<dbReference type="Proteomes" id="UP000324222">
    <property type="component" value="Unassembled WGS sequence"/>
</dbReference>
<proteinExistence type="predicted"/>
<feature type="region of interest" description="Disordered" evidence="1">
    <location>
        <begin position="31"/>
        <end position="53"/>
    </location>
</feature>
<keyword evidence="3" id="KW-1185">Reference proteome</keyword>
<evidence type="ECO:0000313" key="3">
    <source>
        <dbReference type="Proteomes" id="UP000324222"/>
    </source>
</evidence>
<feature type="compositionally biased region" description="Basic and acidic residues" evidence="1">
    <location>
        <begin position="31"/>
        <end position="44"/>
    </location>
</feature>
<protein>
    <submittedName>
        <fullName evidence="2">Uncharacterized protein</fullName>
    </submittedName>
</protein>
<evidence type="ECO:0000256" key="1">
    <source>
        <dbReference type="SAM" id="MobiDB-lite"/>
    </source>
</evidence>
<accession>A0A5B7DIH1</accession>
<dbReference type="AlphaFoldDB" id="A0A5B7DIH1"/>
<gene>
    <name evidence="2" type="ORF">E2C01_013857</name>
</gene>
<reference evidence="2 3" key="1">
    <citation type="submission" date="2019-05" db="EMBL/GenBank/DDBJ databases">
        <title>Another draft genome of Portunus trituberculatus and its Hox gene families provides insights of decapod evolution.</title>
        <authorList>
            <person name="Jeong J.-H."/>
            <person name="Song I."/>
            <person name="Kim S."/>
            <person name="Choi T."/>
            <person name="Kim D."/>
            <person name="Ryu S."/>
            <person name="Kim W."/>
        </authorList>
    </citation>
    <scope>NUCLEOTIDE SEQUENCE [LARGE SCALE GENOMIC DNA]</scope>
    <source>
        <tissue evidence="2">Muscle</tissue>
    </source>
</reference>
<organism evidence="2 3">
    <name type="scientific">Portunus trituberculatus</name>
    <name type="common">Swimming crab</name>
    <name type="synonym">Neptunus trituberculatus</name>
    <dbReference type="NCBI Taxonomy" id="210409"/>
    <lineage>
        <taxon>Eukaryota</taxon>
        <taxon>Metazoa</taxon>
        <taxon>Ecdysozoa</taxon>
        <taxon>Arthropoda</taxon>
        <taxon>Crustacea</taxon>
        <taxon>Multicrustacea</taxon>
        <taxon>Malacostraca</taxon>
        <taxon>Eumalacostraca</taxon>
        <taxon>Eucarida</taxon>
        <taxon>Decapoda</taxon>
        <taxon>Pleocyemata</taxon>
        <taxon>Brachyura</taxon>
        <taxon>Eubrachyura</taxon>
        <taxon>Portunoidea</taxon>
        <taxon>Portunidae</taxon>
        <taxon>Portuninae</taxon>
        <taxon>Portunus</taxon>
    </lineage>
</organism>
<sequence length="74" mass="9114">MDKNKYKRRIRVVRKYERMTCEQRRSEFFCGRRDDKNRGERGRPEGQSVPKTTLQHKYTEIFRMVLMKNSTRAQ</sequence>
<name>A0A5B7DIH1_PORTR</name>